<comment type="similarity">
    <text evidence="1">Belongs to the PrpF family.</text>
</comment>
<dbReference type="Pfam" id="PF04303">
    <property type="entry name" value="PrpF"/>
    <property type="match status" value="1"/>
</dbReference>
<name>A0A1A9F2W5_9GAMM</name>
<protein>
    <submittedName>
        <fullName evidence="3">4-oxalomesaconate tautomerase</fullName>
    </submittedName>
</protein>
<accession>A0A1A9F2W5</accession>
<reference evidence="3 4" key="2">
    <citation type="journal article" date="2018" name="Int. J. Syst. Evol. Microbiol.">
        <title>Marinobacterium aestuarii sp. nov., a benzene-degrading marine bacterium isolated from estuary sediment.</title>
        <authorList>
            <person name="Bae S.S."/>
            <person name="Jung J."/>
            <person name="Chung D."/>
            <person name="Baek K."/>
        </authorList>
    </citation>
    <scope>NUCLEOTIDE SEQUENCE [LARGE SCALE GENOMIC DNA]</scope>
    <source>
        <strain evidence="3 4">ST58-10</strain>
    </source>
</reference>
<sequence length="367" mass="38038">MQTSIPCTIMRGGTSRGPYFLATSLPEDWPTQEKVLLAALGSPSAQQIDGIGGGTSLTSKTAIISASTRPDADVDYLFAQVGIDTLSVDIAPSCGNILAGVGPFAIESGLVKAGAEETVVRVFNVNTRKLIEVRVKTPNGQVEYEGDTAIDGVTGTAAPVLLNFLDVAGSKTGTLLPTGNAWDMIDGVPVTCIDAAVPMVVIAAESLGKDGAETKAELDSDTDMMARIESIRRAASWKMGLGDASGKVIPKVALVSAPRKGGSICSRYFVPDNCHASHAVTGAICVSTCAMVPGSVAAPFLGTVFGDSTLHIEHPSGQIEIVLDIQPAAKGIDVRSAGVIRTARKLISGELYVPSFIWSGIPRARVS</sequence>
<dbReference type="EMBL" id="CP015839">
    <property type="protein sequence ID" value="ANG64330.1"/>
    <property type="molecule type" value="Genomic_DNA"/>
</dbReference>
<dbReference type="PANTHER" id="PTHR43709">
    <property type="entry name" value="ACONITATE ISOMERASE-RELATED"/>
    <property type="match status" value="1"/>
</dbReference>
<keyword evidence="4" id="KW-1185">Reference proteome</keyword>
<dbReference type="OrthoDB" id="9779763at2"/>
<dbReference type="AlphaFoldDB" id="A0A1A9F2W5"/>
<organism evidence="3 4">
    <name type="scientific">Marinobacterium aestuarii</name>
    <dbReference type="NCBI Taxonomy" id="1821621"/>
    <lineage>
        <taxon>Bacteria</taxon>
        <taxon>Pseudomonadati</taxon>
        <taxon>Pseudomonadota</taxon>
        <taxon>Gammaproteobacteria</taxon>
        <taxon>Oceanospirillales</taxon>
        <taxon>Oceanospirillaceae</taxon>
        <taxon>Marinobacterium</taxon>
    </lineage>
</organism>
<proteinExistence type="inferred from homology"/>
<dbReference type="RefSeq" id="WP_067385843.1">
    <property type="nucleotide sequence ID" value="NZ_CP015839.1"/>
</dbReference>
<dbReference type="Proteomes" id="UP000078070">
    <property type="component" value="Chromosome"/>
</dbReference>
<evidence type="ECO:0000313" key="4">
    <source>
        <dbReference type="Proteomes" id="UP000078070"/>
    </source>
</evidence>
<dbReference type="STRING" id="1821621.A8C75_18855"/>
<evidence type="ECO:0000256" key="1">
    <source>
        <dbReference type="ARBA" id="ARBA00007673"/>
    </source>
</evidence>
<dbReference type="NCBIfam" id="NF033377">
    <property type="entry name" value="OMA_tautomer"/>
    <property type="match status" value="1"/>
</dbReference>
<dbReference type="InterPro" id="IPR007400">
    <property type="entry name" value="PrpF-like"/>
</dbReference>
<gene>
    <name evidence="3" type="ORF">A8C75_18855</name>
</gene>
<dbReference type="GO" id="GO:0016853">
    <property type="term" value="F:isomerase activity"/>
    <property type="evidence" value="ECO:0007669"/>
    <property type="project" value="UniProtKB-KW"/>
</dbReference>
<dbReference type="KEGG" id="mars:A8C75_18855"/>
<dbReference type="SUPFAM" id="SSF54506">
    <property type="entry name" value="Diaminopimelate epimerase-like"/>
    <property type="match status" value="2"/>
</dbReference>
<dbReference type="Gene3D" id="3.10.310.10">
    <property type="entry name" value="Diaminopimelate Epimerase, Chain A, domain 1"/>
    <property type="match status" value="2"/>
</dbReference>
<keyword evidence="2" id="KW-0413">Isomerase</keyword>
<dbReference type="InterPro" id="IPR047687">
    <property type="entry name" value="OMA_tautomer-like"/>
</dbReference>
<reference evidence="4" key="1">
    <citation type="submission" date="2016-05" db="EMBL/GenBank/DDBJ databases">
        <authorList>
            <person name="Baek K."/>
            <person name="Yang S.-J."/>
        </authorList>
    </citation>
    <scope>NUCLEOTIDE SEQUENCE [LARGE SCALE GENOMIC DNA]</scope>
    <source>
        <strain evidence="4">ST58-10</strain>
    </source>
</reference>
<evidence type="ECO:0000256" key="2">
    <source>
        <dbReference type="ARBA" id="ARBA00023235"/>
    </source>
</evidence>
<evidence type="ECO:0000313" key="3">
    <source>
        <dbReference type="EMBL" id="ANG64330.1"/>
    </source>
</evidence>
<dbReference type="PANTHER" id="PTHR43709:SF2">
    <property type="entry name" value="DUF453 DOMAIN PROTEIN (AFU_ORTHOLOGUE AFUA_6G00360)"/>
    <property type="match status" value="1"/>
</dbReference>